<keyword evidence="8" id="KW-1185">Reference proteome</keyword>
<protein>
    <submittedName>
        <fullName evidence="7">Rieske-like 2Fe-2S protein</fullName>
    </submittedName>
</protein>
<name>A0A2P8HKK1_CHINA</name>
<sequence>MSNINRRNFLRDTCKACLVGAVSISMADLLSSCSTPMKSYSAAMHGSQVEVPLNLFDTAPLQMVSPKNYAYEIAVRKLPDNTYEALLLRCTHQHNPLTPTGNGYLCTVHGSQFDKEGNAKKGPAATHLLQLKTEVQQNNLIIHV</sequence>
<evidence type="ECO:0000256" key="5">
    <source>
        <dbReference type="SAM" id="SignalP"/>
    </source>
</evidence>
<feature type="domain" description="Rieske" evidence="6">
    <location>
        <begin position="50"/>
        <end position="142"/>
    </location>
</feature>
<keyword evidence="5" id="KW-0732">Signal</keyword>
<keyword evidence="2" id="KW-0479">Metal-binding</keyword>
<dbReference type="SUPFAM" id="SSF50022">
    <property type="entry name" value="ISP domain"/>
    <property type="match status" value="1"/>
</dbReference>
<keyword evidence="3" id="KW-0408">Iron</keyword>
<dbReference type="InterPro" id="IPR036922">
    <property type="entry name" value="Rieske_2Fe-2S_sf"/>
</dbReference>
<evidence type="ECO:0000256" key="4">
    <source>
        <dbReference type="ARBA" id="ARBA00023014"/>
    </source>
</evidence>
<evidence type="ECO:0000256" key="1">
    <source>
        <dbReference type="ARBA" id="ARBA00022714"/>
    </source>
</evidence>
<dbReference type="GO" id="GO:0046872">
    <property type="term" value="F:metal ion binding"/>
    <property type="evidence" value="ECO:0007669"/>
    <property type="project" value="UniProtKB-KW"/>
</dbReference>
<evidence type="ECO:0000313" key="8">
    <source>
        <dbReference type="Proteomes" id="UP000240971"/>
    </source>
</evidence>
<organism evidence="7 8">
    <name type="scientific">Chitinophaga niastensis</name>
    <dbReference type="NCBI Taxonomy" id="536980"/>
    <lineage>
        <taxon>Bacteria</taxon>
        <taxon>Pseudomonadati</taxon>
        <taxon>Bacteroidota</taxon>
        <taxon>Chitinophagia</taxon>
        <taxon>Chitinophagales</taxon>
        <taxon>Chitinophagaceae</taxon>
        <taxon>Chitinophaga</taxon>
    </lineage>
</organism>
<feature type="chain" id="PRO_5015188031" evidence="5">
    <location>
        <begin position="28"/>
        <end position="144"/>
    </location>
</feature>
<keyword evidence="1" id="KW-0001">2Fe-2S</keyword>
<accession>A0A2P8HKK1</accession>
<dbReference type="AlphaFoldDB" id="A0A2P8HKK1"/>
<dbReference type="Gene3D" id="2.102.10.10">
    <property type="entry name" value="Rieske [2Fe-2S] iron-sulphur domain"/>
    <property type="match status" value="1"/>
</dbReference>
<evidence type="ECO:0000313" key="7">
    <source>
        <dbReference type="EMBL" id="PSL46731.1"/>
    </source>
</evidence>
<reference evidence="7 8" key="1">
    <citation type="submission" date="2018-03" db="EMBL/GenBank/DDBJ databases">
        <title>Genomic Encyclopedia of Archaeal and Bacterial Type Strains, Phase II (KMG-II): from individual species to whole genera.</title>
        <authorList>
            <person name="Goeker M."/>
        </authorList>
    </citation>
    <scope>NUCLEOTIDE SEQUENCE [LARGE SCALE GENOMIC DNA]</scope>
    <source>
        <strain evidence="7 8">DSM 24859</strain>
    </source>
</reference>
<proteinExistence type="predicted"/>
<keyword evidence="4" id="KW-0411">Iron-sulfur</keyword>
<dbReference type="Pfam" id="PF00355">
    <property type="entry name" value="Rieske"/>
    <property type="match status" value="1"/>
</dbReference>
<feature type="signal peptide" evidence="5">
    <location>
        <begin position="1"/>
        <end position="27"/>
    </location>
</feature>
<dbReference type="RefSeq" id="WP_106529487.1">
    <property type="nucleotide sequence ID" value="NZ_PYAW01000003.1"/>
</dbReference>
<evidence type="ECO:0000259" key="6">
    <source>
        <dbReference type="PROSITE" id="PS51296"/>
    </source>
</evidence>
<dbReference type="InterPro" id="IPR017941">
    <property type="entry name" value="Rieske_2Fe-2S"/>
</dbReference>
<dbReference type="OrthoDB" id="165343at2"/>
<evidence type="ECO:0000256" key="3">
    <source>
        <dbReference type="ARBA" id="ARBA00023004"/>
    </source>
</evidence>
<dbReference type="Proteomes" id="UP000240971">
    <property type="component" value="Unassembled WGS sequence"/>
</dbReference>
<evidence type="ECO:0000256" key="2">
    <source>
        <dbReference type="ARBA" id="ARBA00022723"/>
    </source>
</evidence>
<gene>
    <name evidence="7" type="ORF">CLV51_103713</name>
</gene>
<comment type="caution">
    <text evidence="7">The sequence shown here is derived from an EMBL/GenBank/DDBJ whole genome shotgun (WGS) entry which is preliminary data.</text>
</comment>
<dbReference type="EMBL" id="PYAW01000003">
    <property type="protein sequence ID" value="PSL46731.1"/>
    <property type="molecule type" value="Genomic_DNA"/>
</dbReference>
<dbReference type="GO" id="GO:0051537">
    <property type="term" value="F:2 iron, 2 sulfur cluster binding"/>
    <property type="evidence" value="ECO:0007669"/>
    <property type="project" value="UniProtKB-KW"/>
</dbReference>
<dbReference type="PROSITE" id="PS51296">
    <property type="entry name" value="RIESKE"/>
    <property type="match status" value="1"/>
</dbReference>